<evidence type="ECO:0000313" key="2">
    <source>
        <dbReference type="EMBL" id="TNN56541.1"/>
    </source>
</evidence>
<gene>
    <name evidence="2" type="ORF">EYF80_033267</name>
</gene>
<proteinExistence type="predicted"/>
<organism evidence="2 3">
    <name type="scientific">Liparis tanakae</name>
    <name type="common">Tanaka's snailfish</name>
    <dbReference type="NCBI Taxonomy" id="230148"/>
    <lineage>
        <taxon>Eukaryota</taxon>
        <taxon>Metazoa</taxon>
        <taxon>Chordata</taxon>
        <taxon>Craniata</taxon>
        <taxon>Vertebrata</taxon>
        <taxon>Euteleostomi</taxon>
        <taxon>Actinopterygii</taxon>
        <taxon>Neopterygii</taxon>
        <taxon>Teleostei</taxon>
        <taxon>Neoteleostei</taxon>
        <taxon>Acanthomorphata</taxon>
        <taxon>Eupercaria</taxon>
        <taxon>Perciformes</taxon>
        <taxon>Cottioidei</taxon>
        <taxon>Cottales</taxon>
        <taxon>Liparidae</taxon>
        <taxon>Liparis</taxon>
    </lineage>
</organism>
<reference evidence="2 3" key="1">
    <citation type="submission" date="2019-03" db="EMBL/GenBank/DDBJ databases">
        <title>First draft genome of Liparis tanakae, snailfish: a comprehensive survey of snailfish specific genes.</title>
        <authorList>
            <person name="Kim W."/>
            <person name="Song I."/>
            <person name="Jeong J.-H."/>
            <person name="Kim D."/>
            <person name="Kim S."/>
            <person name="Ryu S."/>
            <person name="Song J.Y."/>
            <person name="Lee S.K."/>
        </authorList>
    </citation>
    <scope>NUCLEOTIDE SEQUENCE [LARGE SCALE GENOMIC DNA]</scope>
    <source>
        <tissue evidence="2">Muscle</tissue>
    </source>
</reference>
<comment type="caution">
    <text evidence="2">The sequence shown here is derived from an EMBL/GenBank/DDBJ whole genome shotgun (WGS) entry which is preliminary data.</text>
</comment>
<protein>
    <submittedName>
        <fullName evidence="2">Uncharacterized protein</fullName>
    </submittedName>
</protein>
<dbReference type="EMBL" id="SRLO01000426">
    <property type="protein sequence ID" value="TNN56541.1"/>
    <property type="molecule type" value="Genomic_DNA"/>
</dbReference>
<dbReference type="Proteomes" id="UP000314294">
    <property type="component" value="Unassembled WGS sequence"/>
</dbReference>
<feature type="compositionally biased region" description="Low complexity" evidence="1">
    <location>
        <begin position="54"/>
        <end position="72"/>
    </location>
</feature>
<evidence type="ECO:0000313" key="3">
    <source>
        <dbReference type="Proteomes" id="UP000314294"/>
    </source>
</evidence>
<keyword evidence="3" id="KW-1185">Reference proteome</keyword>
<evidence type="ECO:0000256" key="1">
    <source>
        <dbReference type="SAM" id="MobiDB-lite"/>
    </source>
</evidence>
<sequence>MQESQMGRGVYPDRVTDAQQRLIDVVVELQEFLRSVFPKCKRGARLVNRRRSSVKSSSSSSSSPPDESSLVLSPASGLVPLGCRAARAAAAAASSSSSAANAAAIARSSASF</sequence>
<dbReference type="AlphaFoldDB" id="A0A4Z2GTA4"/>
<name>A0A4Z2GTA4_9TELE</name>
<accession>A0A4Z2GTA4</accession>
<feature type="region of interest" description="Disordered" evidence="1">
    <location>
        <begin position="48"/>
        <end position="72"/>
    </location>
</feature>